<protein>
    <recommendedName>
        <fullName evidence="1">G-patch domain-containing protein</fullName>
    </recommendedName>
</protein>
<feature type="domain" description="G-patch" evidence="1">
    <location>
        <begin position="107"/>
        <end position="133"/>
    </location>
</feature>
<name>A0A371E253_MUCPR</name>
<evidence type="ECO:0000259" key="1">
    <source>
        <dbReference type="PROSITE" id="PS50174"/>
    </source>
</evidence>
<comment type="caution">
    <text evidence="2">The sequence shown here is derived from an EMBL/GenBank/DDBJ whole genome shotgun (WGS) entry which is preliminary data.</text>
</comment>
<reference evidence="2" key="1">
    <citation type="submission" date="2018-05" db="EMBL/GenBank/DDBJ databases">
        <title>Draft genome of Mucuna pruriens seed.</title>
        <authorList>
            <person name="Nnadi N.E."/>
            <person name="Vos R."/>
            <person name="Hasami M.H."/>
            <person name="Devisetty U.K."/>
            <person name="Aguiy J.C."/>
        </authorList>
    </citation>
    <scope>NUCLEOTIDE SEQUENCE [LARGE SCALE GENOMIC DNA]</scope>
    <source>
        <strain evidence="2">JCA_2017</strain>
    </source>
</reference>
<dbReference type="AlphaFoldDB" id="A0A371E253"/>
<dbReference type="OrthoDB" id="1736143at2759"/>
<evidence type="ECO:0000313" key="2">
    <source>
        <dbReference type="EMBL" id="RDX60131.1"/>
    </source>
</evidence>
<dbReference type="PROSITE" id="PS50174">
    <property type="entry name" value="G_PATCH"/>
    <property type="match status" value="1"/>
</dbReference>
<sequence length="360" mass="40283">MGEVTLPIYVGPTMFNIIFQVMDISPAYSCLLGRPWIHMAGAVPSSLHQRVKFITNHQLINVVGEKELVISTLAPEEYIEGNEEALETSFQSLEFTDLENPSLSPTVEKMAFRVMIKEGYQPGKGLGPHLNGISTLNKGKVGLGYYGGNNQGKDLDSSPIAFNLDQHFTRGEVAMIRDEPMSHQRGVCITKEELANWMAKELPDKDLFMITNNEPPSRSNATLILKDLDPANEPVKDEDAELESVNLGNETEKKEVKVGKQMPQDLRFELSQFNFVTSSLQSTEFESDKSLPRPYWLSLCQEQLGHVGTTKHSLINNVKRLEKKSKSLDGSPAIGMKLRRGYTQSSKDVDFKGLKWQSHP</sequence>
<dbReference type="PANTHER" id="PTHR32108">
    <property type="entry name" value="DNA-DIRECTED RNA POLYMERASE SUBUNIT ALPHA"/>
    <property type="match status" value="1"/>
</dbReference>
<dbReference type="Proteomes" id="UP000257109">
    <property type="component" value="Unassembled WGS sequence"/>
</dbReference>
<dbReference type="GO" id="GO:0003676">
    <property type="term" value="F:nucleic acid binding"/>
    <property type="evidence" value="ECO:0007669"/>
    <property type="project" value="InterPro"/>
</dbReference>
<proteinExistence type="predicted"/>
<gene>
    <name evidence="2" type="ORF">CR513_61760</name>
</gene>
<dbReference type="STRING" id="157652.A0A371E253"/>
<feature type="non-terminal residue" evidence="2">
    <location>
        <position position="1"/>
    </location>
</feature>
<dbReference type="PANTHER" id="PTHR32108:SF9">
    <property type="entry name" value="REVERSE TRANSCRIPTASE RNASE H-LIKE DOMAIN-CONTAINING PROTEIN"/>
    <property type="match status" value="1"/>
</dbReference>
<dbReference type="InterPro" id="IPR000467">
    <property type="entry name" value="G_patch_dom"/>
</dbReference>
<evidence type="ECO:0000313" key="3">
    <source>
        <dbReference type="Proteomes" id="UP000257109"/>
    </source>
</evidence>
<keyword evidence="3" id="KW-1185">Reference proteome</keyword>
<organism evidence="2 3">
    <name type="scientific">Mucuna pruriens</name>
    <name type="common">Velvet bean</name>
    <name type="synonym">Dolichos pruriens</name>
    <dbReference type="NCBI Taxonomy" id="157652"/>
    <lineage>
        <taxon>Eukaryota</taxon>
        <taxon>Viridiplantae</taxon>
        <taxon>Streptophyta</taxon>
        <taxon>Embryophyta</taxon>
        <taxon>Tracheophyta</taxon>
        <taxon>Spermatophyta</taxon>
        <taxon>Magnoliopsida</taxon>
        <taxon>eudicotyledons</taxon>
        <taxon>Gunneridae</taxon>
        <taxon>Pentapetalae</taxon>
        <taxon>rosids</taxon>
        <taxon>fabids</taxon>
        <taxon>Fabales</taxon>
        <taxon>Fabaceae</taxon>
        <taxon>Papilionoideae</taxon>
        <taxon>50 kb inversion clade</taxon>
        <taxon>NPAAA clade</taxon>
        <taxon>indigoferoid/millettioid clade</taxon>
        <taxon>Phaseoleae</taxon>
        <taxon>Mucuna</taxon>
    </lineage>
</organism>
<dbReference type="EMBL" id="QJKJ01017094">
    <property type="protein sequence ID" value="RDX60131.1"/>
    <property type="molecule type" value="Genomic_DNA"/>
</dbReference>
<accession>A0A371E253</accession>